<evidence type="ECO:0000256" key="1">
    <source>
        <dbReference type="SAM" id="MobiDB-lite"/>
    </source>
</evidence>
<accession>A0ABS2ITE4</accession>
<keyword evidence="3" id="KW-1185">Reference proteome</keyword>
<protein>
    <submittedName>
        <fullName evidence="2">Uncharacterized protein</fullName>
    </submittedName>
</protein>
<dbReference type="RefSeq" id="WP_204925221.1">
    <property type="nucleotide sequence ID" value="NZ_JAFEUC010000005.1"/>
</dbReference>
<evidence type="ECO:0000313" key="3">
    <source>
        <dbReference type="Proteomes" id="UP001518872"/>
    </source>
</evidence>
<reference evidence="2 3" key="1">
    <citation type="submission" date="2021-02" db="EMBL/GenBank/DDBJ databases">
        <authorList>
            <person name="Ra J.-S."/>
        </authorList>
    </citation>
    <scope>NUCLEOTIDE SEQUENCE [LARGE SCALE GENOMIC DNA]</scope>
    <source>
        <strain evidence="2 3">MMS20-R1-14</strain>
    </source>
</reference>
<organism evidence="2 3">
    <name type="scientific">Micromonospora humida</name>
    <dbReference type="NCBI Taxonomy" id="2809018"/>
    <lineage>
        <taxon>Bacteria</taxon>
        <taxon>Bacillati</taxon>
        <taxon>Actinomycetota</taxon>
        <taxon>Actinomycetes</taxon>
        <taxon>Micromonosporales</taxon>
        <taxon>Micromonosporaceae</taxon>
        <taxon>Micromonospora</taxon>
    </lineage>
</organism>
<evidence type="ECO:0000313" key="2">
    <source>
        <dbReference type="EMBL" id="MBM7077246.1"/>
    </source>
</evidence>
<gene>
    <name evidence="2" type="ORF">JQX11_12930</name>
</gene>
<sequence>MAICGAAEQGPVETRFVPTDPPAGTPRIIPLREDGGAVDHRDSAAVITLRYGGTPPPHPGHGTDGSGPAVLNAYWLPSVGKV</sequence>
<dbReference type="EMBL" id="JAFEUC010000005">
    <property type="protein sequence ID" value="MBM7077246.1"/>
    <property type="molecule type" value="Genomic_DNA"/>
</dbReference>
<name>A0ABS2ITE4_9ACTN</name>
<dbReference type="Proteomes" id="UP001518872">
    <property type="component" value="Unassembled WGS sequence"/>
</dbReference>
<proteinExistence type="predicted"/>
<comment type="caution">
    <text evidence="2">The sequence shown here is derived from an EMBL/GenBank/DDBJ whole genome shotgun (WGS) entry which is preliminary data.</text>
</comment>
<feature type="region of interest" description="Disordered" evidence="1">
    <location>
        <begin position="1"/>
        <end position="34"/>
    </location>
</feature>